<evidence type="ECO:0000256" key="3">
    <source>
        <dbReference type="ARBA" id="ARBA00022723"/>
    </source>
</evidence>
<evidence type="ECO:0000259" key="11">
    <source>
        <dbReference type="Pfam" id="PF18962"/>
    </source>
</evidence>
<evidence type="ECO:0000259" key="8">
    <source>
        <dbReference type="Pfam" id="PF01447"/>
    </source>
</evidence>
<keyword evidence="4" id="KW-0732">Signal</keyword>
<organism evidence="12 13">
    <name type="scientific">Lacinutrix iliipiscaria</name>
    <dbReference type="NCBI Taxonomy" id="1230532"/>
    <lineage>
        <taxon>Bacteria</taxon>
        <taxon>Pseudomonadati</taxon>
        <taxon>Bacteroidota</taxon>
        <taxon>Flavobacteriia</taxon>
        <taxon>Flavobacteriales</taxon>
        <taxon>Flavobacteriaceae</taxon>
        <taxon>Lacinutrix</taxon>
    </lineage>
</organism>
<keyword evidence="7" id="KW-0482">Metalloprotease</keyword>
<dbReference type="PANTHER" id="PTHR33794">
    <property type="entry name" value="BACILLOLYSIN"/>
    <property type="match status" value="1"/>
</dbReference>
<dbReference type="InterPro" id="IPR050728">
    <property type="entry name" value="Zinc_Metalloprotease_M4"/>
</dbReference>
<dbReference type="InterPro" id="IPR026444">
    <property type="entry name" value="Secre_tail"/>
</dbReference>
<dbReference type="Gene3D" id="1.10.390.10">
    <property type="entry name" value="Neutral Protease Domain 2"/>
    <property type="match status" value="1"/>
</dbReference>
<reference evidence="13" key="1">
    <citation type="journal article" date="2019" name="Int. J. Syst. Evol. Microbiol.">
        <title>The Global Catalogue of Microorganisms (GCM) 10K type strain sequencing project: providing services to taxonomists for standard genome sequencing and annotation.</title>
        <authorList>
            <consortium name="The Broad Institute Genomics Platform"/>
            <consortium name="The Broad Institute Genome Sequencing Center for Infectious Disease"/>
            <person name="Wu L."/>
            <person name="Ma J."/>
        </authorList>
    </citation>
    <scope>NUCLEOTIDE SEQUENCE [LARGE SCALE GENOMIC DNA]</scope>
    <source>
        <strain evidence="13">KCTC 32141</strain>
    </source>
</reference>
<evidence type="ECO:0000313" key="13">
    <source>
        <dbReference type="Proteomes" id="UP001597533"/>
    </source>
</evidence>
<feature type="domain" description="Peptidase M4 C-terminal" evidence="9">
    <location>
        <begin position="339"/>
        <end position="499"/>
    </location>
</feature>
<comment type="caution">
    <text evidence="12">The sequence shown here is derived from an EMBL/GenBank/DDBJ whole genome shotgun (WGS) entry which is preliminary data.</text>
</comment>
<dbReference type="RefSeq" id="WP_183488478.1">
    <property type="nucleotide sequence ID" value="NZ_JBHUOV010000007.1"/>
</dbReference>
<evidence type="ECO:0000256" key="7">
    <source>
        <dbReference type="ARBA" id="ARBA00023049"/>
    </source>
</evidence>
<accession>A0ABW5WPP3</accession>
<dbReference type="InterPro" id="IPR013856">
    <property type="entry name" value="Peptidase_M4_domain"/>
</dbReference>
<gene>
    <name evidence="12" type="ORF">ACFS5M_11360</name>
</gene>
<dbReference type="EMBL" id="JBHUOV010000007">
    <property type="protein sequence ID" value="MFD2824269.1"/>
    <property type="molecule type" value="Genomic_DNA"/>
</dbReference>
<sequence length="851" mass="93673">MKNLIQLFTAFSFLTMTMYAQNPQDAIKELERTANAKITINESLNIAEFIRFPSHNPLEVSGSTIQEKTFSFLETYKRIFALNSPANESFTVKSVKTDNFGFQHVSLQQIHNGIPIYDGTLRFHFNNESKLTSVNGNFIPNIKLNAIPNISEAIANSVATQTIEGQDINKSGAPLYINKNTLYVFQKGLAQGHYTTRHLVYEVEVRNNLDVREFVFVDAHSGIVVEQFTGMAHALDRIVYENNEGNIVWQEGDAFPGSLTIWQRNEVEASAHMYNFFNNAFGYQSYDGADITMRTINNNPGISCPNANWNGSTANYCDGTASDDVIAHEWGHAYTEYTSGLIYSYQSGAMNESYSDIWGETIDILNNYEDADDDVSLRTGCNSSDRWMIGEDATAFGSAIRDMWNPPCKGDPGKVTDGNYWCSTGDSGGVHINSGIPNHAYALLVDGGTYNGQTITGLGFTKAAHIFWRAQETYLTATSDFAVLADALESSCTDLIGINLQGLSTTSTPAGPSGEIITIADYNQLVNTLLAVELRINPDACGFEPILDATPDLCGAATTNAVFMEDWESGTGSWTITEIPTNPSTWDSRPWVIETNSPDSWPSQSIFAANPVNGDCRSDLENGIIRLQSPEIILPDYDEGTFEMAFDHYVATEPDWDGGNMKYSINGLDWFVLPSDAFLFNAYNGAINGGENDNPMPGEPAFTGVDGGSSSGSWGKSVIDLSAIGLGANDSAWFRWELGSDGCNGRIGWYLDNIVIYNCARPLSVEEFETLNRSIIVFPNPSNGVFTLSKTQQIDLKTAEIHDINGRFIKHIDLSTMSLEQNIDMTNLSSGIYFMTVNSIHAKTVIKLVKK</sequence>
<keyword evidence="2" id="KW-0645">Protease</keyword>
<evidence type="ECO:0000259" key="10">
    <source>
        <dbReference type="Pfam" id="PF07504"/>
    </source>
</evidence>
<dbReference type="Gene3D" id="3.10.170.10">
    <property type="match status" value="1"/>
</dbReference>
<dbReference type="Pfam" id="PF02868">
    <property type="entry name" value="Peptidase_M4_C"/>
    <property type="match status" value="1"/>
</dbReference>
<dbReference type="InterPro" id="IPR001570">
    <property type="entry name" value="Peptidase_M4_C_domain"/>
</dbReference>
<dbReference type="CDD" id="cd09597">
    <property type="entry name" value="M4_TLP"/>
    <property type="match status" value="1"/>
</dbReference>
<dbReference type="PRINTS" id="PR00730">
    <property type="entry name" value="THERMOLYSIN"/>
</dbReference>
<keyword evidence="3" id="KW-0479">Metal-binding</keyword>
<evidence type="ECO:0000313" key="12">
    <source>
        <dbReference type="EMBL" id="MFD2824269.1"/>
    </source>
</evidence>
<evidence type="ECO:0000259" key="9">
    <source>
        <dbReference type="Pfam" id="PF02868"/>
    </source>
</evidence>
<dbReference type="Pfam" id="PF07504">
    <property type="entry name" value="FTP"/>
    <property type="match status" value="1"/>
</dbReference>
<keyword evidence="5" id="KW-0378">Hydrolase</keyword>
<dbReference type="Pfam" id="PF01447">
    <property type="entry name" value="Peptidase_M4"/>
    <property type="match status" value="1"/>
</dbReference>
<comment type="similarity">
    <text evidence="1">Belongs to the peptidase M4 family.</text>
</comment>
<evidence type="ECO:0000256" key="4">
    <source>
        <dbReference type="ARBA" id="ARBA00022729"/>
    </source>
</evidence>
<keyword evidence="13" id="KW-1185">Reference proteome</keyword>
<name>A0ABW5WPP3_9FLAO</name>
<keyword evidence="6" id="KW-0862">Zinc</keyword>
<dbReference type="NCBIfam" id="TIGR04183">
    <property type="entry name" value="Por_Secre_tail"/>
    <property type="match status" value="1"/>
</dbReference>
<feature type="domain" description="Secretion system C-terminal sorting" evidence="11">
    <location>
        <begin position="777"/>
        <end position="848"/>
    </location>
</feature>
<dbReference type="Pfam" id="PF18962">
    <property type="entry name" value="Por_Secre_tail"/>
    <property type="match status" value="1"/>
</dbReference>
<evidence type="ECO:0000256" key="6">
    <source>
        <dbReference type="ARBA" id="ARBA00022833"/>
    </source>
</evidence>
<dbReference type="Proteomes" id="UP001597533">
    <property type="component" value="Unassembled WGS sequence"/>
</dbReference>
<dbReference type="InterPro" id="IPR023612">
    <property type="entry name" value="Peptidase_M4"/>
</dbReference>
<evidence type="ECO:0000256" key="2">
    <source>
        <dbReference type="ARBA" id="ARBA00022670"/>
    </source>
</evidence>
<feature type="domain" description="Peptidase M4" evidence="8">
    <location>
        <begin position="245"/>
        <end position="336"/>
    </location>
</feature>
<dbReference type="Gene3D" id="3.10.450.490">
    <property type="match status" value="1"/>
</dbReference>
<protein>
    <submittedName>
        <fullName evidence="12">M4 family metallopeptidase</fullName>
    </submittedName>
</protein>
<evidence type="ECO:0000256" key="5">
    <source>
        <dbReference type="ARBA" id="ARBA00022801"/>
    </source>
</evidence>
<dbReference type="SUPFAM" id="SSF55486">
    <property type="entry name" value="Metalloproteases ('zincins'), catalytic domain"/>
    <property type="match status" value="1"/>
</dbReference>
<dbReference type="InterPro" id="IPR011096">
    <property type="entry name" value="FTP_domain"/>
</dbReference>
<proteinExistence type="inferred from homology"/>
<feature type="domain" description="FTP" evidence="10">
    <location>
        <begin position="89"/>
        <end position="138"/>
    </location>
</feature>
<evidence type="ECO:0000256" key="1">
    <source>
        <dbReference type="ARBA" id="ARBA00009388"/>
    </source>
</evidence>
<dbReference type="InterPro" id="IPR027268">
    <property type="entry name" value="Peptidase_M4/M1_CTD_sf"/>
</dbReference>
<dbReference type="PANTHER" id="PTHR33794:SF1">
    <property type="entry name" value="BACILLOLYSIN"/>
    <property type="match status" value="1"/>
</dbReference>